<keyword evidence="11" id="KW-1185">Reference proteome</keyword>
<keyword evidence="4 8" id="KW-0812">Transmembrane</keyword>
<dbReference type="AlphaFoldDB" id="M7BW11"/>
<accession>M7BW11</accession>
<keyword evidence="7" id="KW-0807">Transducer</keyword>
<gene>
    <name evidence="10" type="ORF">UY3_00699</name>
</gene>
<dbReference type="PROSITE" id="PS50262">
    <property type="entry name" value="G_PROTEIN_RECEP_F1_2"/>
    <property type="match status" value="1"/>
</dbReference>
<keyword evidence="10" id="KW-0675">Receptor</keyword>
<evidence type="ECO:0000313" key="10">
    <source>
        <dbReference type="EMBL" id="EMP42036.1"/>
    </source>
</evidence>
<dbReference type="Pfam" id="PF13853">
    <property type="entry name" value="7tm_4"/>
    <property type="match status" value="1"/>
</dbReference>
<keyword evidence="3" id="KW-0716">Sensory transduction</keyword>
<keyword evidence="2" id="KW-1003">Cell membrane</keyword>
<dbReference type="GO" id="GO:0004984">
    <property type="term" value="F:olfactory receptor activity"/>
    <property type="evidence" value="ECO:0007669"/>
    <property type="project" value="InterPro"/>
</dbReference>
<keyword evidence="6 8" id="KW-0472">Membrane</keyword>
<evidence type="ECO:0000256" key="8">
    <source>
        <dbReference type="SAM" id="Phobius"/>
    </source>
</evidence>
<evidence type="ECO:0000256" key="2">
    <source>
        <dbReference type="ARBA" id="ARBA00022475"/>
    </source>
</evidence>
<dbReference type="STRING" id="8469.M7BW11"/>
<organism evidence="10 11">
    <name type="scientific">Chelonia mydas</name>
    <name type="common">Green sea-turtle</name>
    <name type="synonym">Chelonia agassizi</name>
    <dbReference type="NCBI Taxonomy" id="8469"/>
    <lineage>
        <taxon>Eukaryota</taxon>
        <taxon>Metazoa</taxon>
        <taxon>Chordata</taxon>
        <taxon>Craniata</taxon>
        <taxon>Vertebrata</taxon>
        <taxon>Euteleostomi</taxon>
        <taxon>Archelosauria</taxon>
        <taxon>Testudinata</taxon>
        <taxon>Testudines</taxon>
        <taxon>Cryptodira</taxon>
        <taxon>Durocryptodira</taxon>
        <taxon>Americhelydia</taxon>
        <taxon>Chelonioidea</taxon>
        <taxon>Cheloniidae</taxon>
        <taxon>Chelonia</taxon>
    </lineage>
</organism>
<keyword evidence="5 8" id="KW-1133">Transmembrane helix</keyword>
<dbReference type="PRINTS" id="PR00245">
    <property type="entry name" value="OLFACTORYR"/>
</dbReference>
<evidence type="ECO:0000256" key="3">
    <source>
        <dbReference type="ARBA" id="ARBA00022606"/>
    </source>
</evidence>
<evidence type="ECO:0000259" key="9">
    <source>
        <dbReference type="PROSITE" id="PS50262"/>
    </source>
</evidence>
<evidence type="ECO:0000256" key="6">
    <source>
        <dbReference type="ARBA" id="ARBA00023136"/>
    </source>
</evidence>
<proteinExistence type="predicted"/>
<feature type="transmembrane region" description="Helical" evidence="8">
    <location>
        <begin position="82"/>
        <end position="104"/>
    </location>
</feature>
<dbReference type="Gene3D" id="1.20.1070.10">
    <property type="entry name" value="Rhodopsin 7-helix transmembrane proteins"/>
    <property type="match status" value="1"/>
</dbReference>
<dbReference type="Proteomes" id="UP000031443">
    <property type="component" value="Unassembled WGS sequence"/>
</dbReference>
<dbReference type="InterPro" id="IPR017452">
    <property type="entry name" value="GPCR_Rhodpsn_7TM"/>
</dbReference>
<name>M7BW11_CHEMY</name>
<evidence type="ECO:0000256" key="4">
    <source>
        <dbReference type="ARBA" id="ARBA00022692"/>
    </source>
</evidence>
<protein>
    <submittedName>
        <fullName evidence="10">Olfactory receptor 2B2</fullName>
    </submittedName>
</protein>
<feature type="transmembrane region" description="Helical" evidence="8">
    <location>
        <begin position="125"/>
        <end position="143"/>
    </location>
</feature>
<dbReference type="GO" id="GO:0007186">
    <property type="term" value="P:G protein-coupled receptor signaling pathway"/>
    <property type="evidence" value="ECO:0007669"/>
    <property type="project" value="InterPro"/>
</dbReference>
<reference evidence="11" key="1">
    <citation type="journal article" date="2013" name="Nat. Genet.">
        <title>The draft genomes of soft-shell turtle and green sea turtle yield insights into the development and evolution of the turtle-specific body plan.</title>
        <authorList>
            <person name="Wang Z."/>
            <person name="Pascual-Anaya J."/>
            <person name="Zadissa A."/>
            <person name="Li W."/>
            <person name="Niimura Y."/>
            <person name="Huang Z."/>
            <person name="Li C."/>
            <person name="White S."/>
            <person name="Xiong Z."/>
            <person name="Fang D."/>
            <person name="Wang B."/>
            <person name="Ming Y."/>
            <person name="Chen Y."/>
            <person name="Zheng Y."/>
            <person name="Kuraku S."/>
            <person name="Pignatelli M."/>
            <person name="Herrero J."/>
            <person name="Beal K."/>
            <person name="Nozawa M."/>
            <person name="Li Q."/>
            <person name="Wang J."/>
            <person name="Zhang H."/>
            <person name="Yu L."/>
            <person name="Shigenobu S."/>
            <person name="Wang J."/>
            <person name="Liu J."/>
            <person name="Flicek P."/>
            <person name="Searle S."/>
            <person name="Wang J."/>
            <person name="Kuratani S."/>
            <person name="Yin Y."/>
            <person name="Aken B."/>
            <person name="Zhang G."/>
            <person name="Irie N."/>
        </authorList>
    </citation>
    <scope>NUCLEOTIDE SEQUENCE [LARGE SCALE GENOMIC DNA]</scope>
</reference>
<dbReference type="PANTHER" id="PTHR26453">
    <property type="entry name" value="OLFACTORY RECEPTOR"/>
    <property type="match status" value="1"/>
</dbReference>
<sequence length="170" mass="19040">MAYDHYATVCQPLRYTEIMSHHLCLQMVATTLFCGFSNSTVHTILMLRLPWCGQNQIDHLFCEVPALLKLACVDTSANMAKIFASSVIFLLVPLGLILVSYSYIGTAVLRIRSAEGRFKDFNTCTSHLAVVLLFYGMGISMYLQPPSSDSQDRDKMVSLFYPMLNPSSTH</sequence>
<dbReference type="InterPro" id="IPR000725">
    <property type="entry name" value="Olfact_rcpt"/>
</dbReference>
<evidence type="ECO:0000313" key="11">
    <source>
        <dbReference type="Proteomes" id="UP000031443"/>
    </source>
</evidence>
<evidence type="ECO:0000256" key="7">
    <source>
        <dbReference type="ARBA" id="ARBA00023224"/>
    </source>
</evidence>
<feature type="domain" description="G-protein coupled receptors family 1 profile" evidence="9">
    <location>
        <begin position="1"/>
        <end position="135"/>
    </location>
</feature>
<evidence type="ECO:0000256" key="1">
    <source>
        <dbReference type="ARBA" id="ARBA00004651"/>
    </source>
</evidence>
<evidence type="ECO:0000256" key="5">
    <source>
        <dbReference type="ARBA" id="ARBA00022989"/>
    </source>
</evidence>
<comment type="subcellular location">
    <subcellularLocation>
        <location evidence="1">Cell membrane</location>
        <topology evidence="1">Multi-pass membrane protein</topology>
    </subcellularLocation>
</comment>
<dbReference type="SUPFAM" id="SSF81321">
    <property type="entry name" value="Family A G protein-coupled receptor-like"/>
    <property type="match status" value="1"/>
</dbReference>
<dbReference type="EMBL" id="KB478967">
    <property type="protein sequence ID" value="EMP42036.1"/>
    <property type="molecule type" value="Genomic_DNA"/>
</dbReference>
<dbReference type="GO" id="GO:0005886">
    <property type="term" value="C:plasma membrane"/>
    <property type="evidence" value="ECO:0007669"/>
    <property type="project" value="UniProtKB-SubCell"/>
</dbReference>